<evidence type="ECO:0000256" key="3">
    <source>
        <dbReference type="ARBA" id="ARBA00022692"/>
    </source>
</evidence>
<dbReference type="InterPro" id="IPR013833">
    <property type="entry name" value="Cyt_c_oxidase_su3_a-hlx"/>
</dbReference>
<evidence type="ECO:0000313" key="9">
    <source>
        <dbReference type="EMBL" id="AKQ46088.1"/>
    </source>
</evidence>
<evidence type="ECO:0000256" key="4">
    <source>
        <dbReference type="ARBA" id="ARBA00022989"/>
    </source>
</evidence>
<evidence type="ECO:0000256" key="2">
    <source>
        <dbReference type="ARBA" id="ARBA00010581"/>
    </source>
</evidence>
<organism evidence="9 10">
    <name type="scientific">Rufibacter radiotolerans</name>
    <dbReference type="NCBI Taxonomy" id="1379910"/>
    <lineage>
        <taxon>Bacteria</taxon>
        <taxon>Pseudomonadati</taxon>
        <taxon>Bacteroidota</taxon>
        <taxon>Cytophagia</taxon>
        <taxon>Cytophagales</taxon>
        <taxon>Hymenobacteraceae</taxon>
        <taxon>Rufibacter</taxon>
    </lineage>
</organism>
<evidence type="ECO:0000313" key="10">
    <source>
        <dbReference type="Proteomes" id="UP000036458"/>
    </source>
</evidence>
<dbReference type="PANTHER" id="PTHR11403">
    <property type="entry name" value="CYTOCHROME C OXIDASE SUBUNIT III"/>
    <property type="match status" value="1"/>
</dbReference>
<feature type="transmembrane region" description="Helical" evidence="7">
    <location>
        <begin position="178"/>
        <end position="196"/>
    </location>
</feature>
<feature type="transmembrane region" description="Helical" evidence="7">
    <location>
        <begin position="24"/>
        <end position="46"/>
    </location>
</feature>
<dbReference type="Pfam" id="PF00510">
    <property type="entry name" value="COX3"/>
    <property type="match status" value="1"/>
</dbReference>
<dbReference type="InterPro" id="IPR000298">
    <property type="entry name" value="Cyt_c_oxidase-like_su3"/>
</dbReference>
<dbReference type="GO" id="GO:0019646">
    <property type="term" value="P:aerobic electron transport chain"/>
    <property type="evidence" value="ECO:0007669"/>
    <property type="project" value="InterPro"/>
</dbReference>
<dbReference type="PROSITE" id="PS50253">
    <property type="entry name" value="COX3"/>
    <property type="match status" value="1"/>
</dbReference>
<keyword evidence="3 6" id="KW-0812">Transmembrane</keyword>
<evidence type="ECO:0000256" key="7">
    <source>
        <dbReference type="SAM" id="Phobius"/>
    </source>
</evidence>
<keyword evidence="10" id="KW-1185">Reference proteome</keyword>
<dbReference type="GO" id="GO:0004129">
    <property type="term" value="F:cytochrome-c oxidase activity"/>
    <property type="evidence" value="ECO:0007669"/>
    <property type="project" value="InterPro"/>
</dbReference>
<accession>A0A0H4VL87</accession>
<evidence type="ECO:0000259" key="8">
    <source>
        <dbReference type="PROSITE" id="PS50253"/>
    </source>
</evidence>
<feature type="domain" description="Heme-copper oxidase subunit III family profile" evidence="8">
    <location>
        <begin position="22"/>
        <end position="198"/>
    </location>
</feature>
<protein>
    <submittedName>
        <fullName evidence="9">Cytochrome oxidase subunit III</fullName>
    </submittedName>
</protein>
<dbReference type="Gene3D" id="1.20.120.80">
    <property type="entry name" value="Cytochrome c oxidase, subunit III, four-helix bundle"/>
    <property type="match status" value="1"/>
</dbReference>
<dbReference type="PANTHER" id="PTHR11403:SF10">
    <property type="entry name" value="CYTOCHROME C OXIDASE"/>
    <property type="match status" value="1"/>
</dbReference>
<gene>
    <name evidence="9" type="ORF">TH63_11340</name>
</gene>
<dbReference type="EMBL" id="CP010777">
    <property type="protein sequence ID" value="AKQ46088.1"/>
    <property type="molecule type" value="Genomic_DNA"/>
</dbReference>
<dbReference type="Proteomes" id="UP000036458">
    <property type="component" value="Chromosome"/>
</dbReference>
<dbReference type="GO" id="GO:0005886">
    <property type="term" value="C:plasma membrane"/>
    <property type="evidence" value="ECO:0007669"/>
    <property type="project" value="UniProtKB-SubCell"/>
</dbReference>
<evidence type="ECO:0000256" key="1">
    <source>
        <dbReference type="ARBA" id="ARBA00004141"/>
    </source>
</evidence>
<dbReference type="OrthoDB" id="679789at2"/>
<keyword evidence="4 7" id="KW-1133">Transmembrane helix</keyword>
<dbReference type="KEGG" id="ruf:TH63_11340"/>
<keyword evidence="5 7" id="KW-0472">Membrane</keyword>
<comment type="subcellular location">
    <subcellularLocation>
        <location evidence="6">Cell membrane</location>
        <topology evidence="6">Multi-pass membrane protein</topology>
    </subcellularLocation>
    <subcellularLocation>
        <location evidence="1">Membrane</location>
        <topology evidence="1">Multi-pass membrane protein</topology>
    </subcellularLocation>
</comment>
<dbReference type="STRING" id="1379910.TH63_11340"/>
<evidence type="ECO:0000256" key="6">
    <source>
        <dbReference type="RuleBase" id="RU003376"/>
    </source>
</evidence>
<evidence type="ECO:0000256" key="5">
    <source>
        <dbReference type="ARBA" id="ARBA00023136"/>
    </source>
</evidence>
<dbReference type="PATRIC" id="fig|1379910.4.peg.2454"/>
<reference evidence="9 10" key="1">
    <citation type="submission" date="2015-01" db="EMBL/GenBank/DDBJ databases">
        <title>Rufibacter sp./DG31D/ whole genome sequencing.</title>
        <authorList>
            <person name="Kim M.K."/>
            <person name="Srinivasan S."/>
            <person name="Lee J.-J."/>
        </authorList>
    </citation>
    <scope>NUCLEOTIDE SEQUENCE [LARGE SCALE GENOMIC DNA]</scope>
    <source>
        <strain evidence="9 10">DG31D</strain>
    </source>
</reference>
<comment type="similarity">
    <text evidence="2 6">Belongs to the cytochrome c oxidase subunit 3 family.</text>
</comment>
<dbReference type="InterPro" id="IPR024791">
    <property type="entry name" value="Cyt_c/ubiquinol_Oxase_su3"/>
</dbReference>
<dbReference type="RefSeq" id="WP_048921035.1">
    <property type="nucleotide sequence ID" value="NZ_CP010777.1"/>
</dbReference>
<feature type="transmembrane region" description="Helical" evidence="7">
    <location>
        <begin position="133"/>
        <end position="158"/>
    </location>
</feature>
<feature type="transmembrane region" description="Helical" evidence="7">
    <location>
        <begin position="93"/>
        <end position="113"/>
    </location>
</feature>
<proteinExistence type="inferred from homology"/>
<sequence>MQTIQMTTDTEIQPVQRRVNPLKFMLWLLIVSIVMMFAAFTSAYIVRREEGNWLEFDLPNILLFNTAIIILSSVFMQWALISAQKDNVKNLRIALVLTIAAGTAFLVGQWIGWGELVANKVFFGGSTSNPSGSFLYVLTGVHAFHLITGLVFLIIVVISALKYRVHSRNLTRIELCTMYWHFLGALWIYLYIFLVLNH</sequence>
<name>A0A0H4VL87_9BACT</name>
<dbReference type="AlphaFoldDB" id="A0A0H4VL87"/>
<dbReference type="InterPro" id="IPR035973">
    <property type="entry name" value="Cyt_c_oxidase_su3-like_sf"/>
</dbReference>
<dbReference type="SUPFAM" id="SSF81452">
    <property type="entry name" value="Cytochrome c oxidase subunit III-like"/>
    <property type="match status" value="1"/>
</dbReference>
<feature type="transmembrane region" description="Helical" evidence="7">
    <location>
        <begin position="58"/>
        <end position="81"/>
    </location>
</feature>